<accession>A0A0K0F2I4</accession>
<reference evidence="5" key="1">
    <citation type="submission" date="2014-07" db="EMBL/GenBank/DDBJ databases">
        <authorList>
            <person name="Martin A.A"/>
            <person name="De Silva N."/>
        </authorList>
    </citation>
    <scope>NUCLEOTIDE SEQUENCE</scope>
</reference>
<dbReference type="PANTHER" id="PTHR43245">
    <property type="entry name" value="BIFUNCTIONAL POLYMYXIN RESISTANCE PROTEIN ARNA"/>
    <property type="match status" value="1"/>
</dbReference>
<dbReference type="AlphaFoldDB" id="A0A0K0F2I4"/>
<dbReference type="SUPFAM" id="SSF51735">
    <property type="entry name" value="NAD(P)-binding Rossmann-fold domains"/>
    <property type="match status" value="1"/>
</dbReference>
<reference evidence="6" key="2">
    <citation type="submission" date="2015-08" db="UniProtKB">
        <authorList>
            <consortium name="WormBaseParasite"/>
        </authorList>
    </citation>
    <scope>IDENTIFICATION</scope>
</reference>
<dbReference type="InterPro" id="IPR002225">
    <property type="entry name" value="3Beta_OHSteriod_DH/Estase"/>
</dbReference>
<evidence type="ECO:0000313" key="5">
    <source>
        <dbReference type="Proteomes" id="UP000035680"/>
    </source>
</evidence>
<dbReference type="PANTHER" id="PTHR43245:SF51">
    <property type="entry name" value="SHORT CHAIN DEHYDROGENASE_REDUCTASE FAMILY 42E, MEMBER 2"/>
    <property type="match status" value="1"/>
</dbReference>
<keyword evidence="5" id="KW-1185">Reference proteome</keyword>
<evidence type="ECO:0000256" key="1">
    <source>
        <dbReference type="ARBA" id="ARBA00009219"/>
    </source>
</evidence>
<sequence length="386" mass="44314">MTNVIAITGASGLPGQHLIKYLQENPDILNICEIKTIDLKPFNPLIEIEKNIPMKHYQINICDEEKFKEALEDVTGVFHLAEKSFDYTNKHFTSTSEKEYWEKNVKSVECLCRCIVENNITNVVYLGSAYCNLSIQDNFGLSEDNYSDLSTSGYILGVYGETKTKGEIYLREFAETTQTKNGGRIQLICLRPTIIYGEGNCKIINALLKLCKENEGLLKFVEGQSNGLQQFIYAGNLAYFMTISMKRIFDSNNKHKNVFLYVMDNSACTNIHNFFLTLLQINGYDICDHGTNVIIFTIERFYEYLKRSMNFNIEQTAISDMAKIFLFKYALGFSDRKMYLYFKPNIPYTQEMAYNKMLSWYKNEINKNCICDLSKGSKNRGDVGAG</sequence>
<protein>
    <submittedName>
        <fullName evidence="6">3Beta_HSD domain-containing protein</fullName>
    </submittedName>
</protein>
<dbReference type="GO" id="GO:0006694">
    <property type="term" value="P:steroid biosynthetic process"/>
    <property type="evidence" value="ECO:0007669"/>
    <property type="project" value="InterPro"/>
</dbReference>
<dbReference type="InterPro" id="IPR050177">
    <property type="entry name" value="Lipid_A_modif_metabolic_enz"/>
</dbReference>
<evidence type="ECO:0000256" key="3">
    <source>
        <dbReference type="RuleBase" id="RU004475"/>
    </source>
</evidence>
<dbReference type="Proteomes" id="UP000035680">
    <property type="component" value="Unassembled WGS sequence"/>
</dbReference>
<dbReference type="WBParaSite" id="SVE_0301300.1">
    <property type="protein sequence ID" value="SVE_0301300.1"/>
    <property type="gene ID" value="SVE_0301300"/>
</dbReference>
<proteinExistence type="inferred from homology"/>
<evidence type="ECO:0000313" key="6">
    <source>
        <dbReference type="WBParaSite" id="SVE_0301300.1"/>
    </source>
</evidence>
<dbReference type="GO" id="GO:0016616">
    <property type="term" value="F:oxidoreductase activity, acting on the CH-OH group of donors, NAD or NADP as acceptor"/>
    <property type="evidence" value="ECO:0007669"/>
    <property type="project" value="InterPro"/>
</dbReference>
<evidence type="ECO:0000256" key="2">
    <source>
        <dbReference type="ARBA" id="ARBA00023002"/>
    </source>
</evidence>
<dbReference type="Gene3D" id="3.40.50.720">
    <property type="entry name" value="NAD(P)-binding Rossmann-like Domain"/>
    <property type="match status" value="1"/>
</dbReference>
<dbReference type="STRING" id="75913.A0A0K0F2I4"/>
<feature type="domain" description="3-beta hydroxysteroid dehydrogenase/isomerase" evidence="4">
    <location>
        <begin position="6"/>
        <end position="285"/>
    </location>
</feature>
<name>A0A0K0F2I4_STRVS</name>
<keyword evidence="2 3" id="KW-0560">Oxidoreductase</keyword>
<dbReference type="Pfam" id="PF01073">
    <property type="entry name" value="3Beta_HSD"/>
    <property type="match status" value="1"/>
</dbReference>
<comment type="similarity">
    <text evidence="1 3">Belongs to the 3-beta-HSD family.</text>
</comment>
<dbReference type="InterPro" id="IPR036291">
    <property type="entry name" value="NAD(P)-bd_dom_sf"/>
</dbReference>
<evidence type="ECO:0000259" key="4">
    <source>
        <dbReference type="Pfam" id="PF01073"/>
    </source>
</evidence>
<organism evidence="5 6">
    <name type="scientific">Strongyloides venezuelensis</name>
    <name type="common">Threadworm</name>
    <dbReference type="NCBI Taxonomy" id="75913"/>
    <lineage>
        <taxon>Eukaryota</taxon>
        <taxon>Metazoa</taxon>
        <taxon>Ecdysozoa</taxon>
        <taxon>Nematoda</taxon>
        <taxon>Chromadorea</taxon>
        <taxon>Rhabditida</taxon>
        <taxon>Tylenchina</taxon>
        <taxon>Panagrolaimomorpha</taxon>
        <taxon>Strongyloidoidea</taxon>
        <taxon>Strongyloididae</taxon>
        <taxon>Strongyloides</taxon>
    </lineage>
</organism>